<evidence type="ECO:0000313" key="1">
    <source>
        <dbReference type="EMBL" id="ONU84737.1"/>
    </source>
</evidence>
<proteinExistence type="predicted"/>
<reference evidence="1 2" key="1">
    <citation type="submission" date="2016-08" db="EMBL/GenBank/DDBJ databases">
        <authorList>
            <person name="Seilhamer J.J."/>
        </authorList>
    </citation>
    <scope>NUCLEOTIDE SEQUENCE [LARGE SCALE GENOMIC DNA]</scope>
    <source>
        <strain evidence="1 2">VC14762</strain>
    </source>
</reference>
<dbReference type="AlphaFoldDB" id="A0A1V2X0Q0"/>
<organism evidence="1 2">
    <name type="scientific">Burkholderia cenocepacia</name>
    <dbReference type="NCBI Taxonomy" id="95486"/>
    <lineage>
        <taxon>Bacteria</taxon>
        <taxon>Pseudomonadati</taxon>
        <taxon>Pseudomonadota</taxon>
        <taxon>Betaproteobacteria</taxon>
        <taxon>Burkholderiales</taxon>
        <taxon>Burkholderiaceae</taxon>
        <taxon>Burkholderia</taxon>
        <taxon>Burkholderia cepacia complex</taxon>
    </lineage>
</organism>
<evidence type="ECO:0000313" key="2">
    <source>
        <dbReference type="Proteomes" id="UP000188543"/>
    </source>
</evidence>
<name>A0A1V2X0Q0_9BURK</name>
<sequence length="60" mass="6318">MHPSGERPGFDGLVGLNALPGKALPTMKEGSERIAGDVRMSNAVWISLTRSHSKPAAFNG</sequence>
<accession>A0A1V2X0Q0</accession>
<dbReference type="Proteomes" id="UP000188543">
    <property type="component" value="Unassembled WGS sequence"/>
</dbReference>
<gene>
    <name evidence="1" type="ORF">A8E72_18040</name>
</gene>
<protein>
    <submittedName>
        <fullName evidence="1">Uncharacterized protein</fullName>
    </submittedName>
</protein>
<dbReference type="EMBL" id="MUTJ01000055">
    <property type="protein sequence ID" value="ONU84737.1"/>
    <property type="molecule type" value="Genomic_DNA"/>
</dbReference>
<comment type="caution">
    <text evidence="1">The sequence shown here is derived from an EMBL/GenBank/DDBJ whole genome shotgun (WGS) entry which is preliminary data.</text>
</comment>